<accession>A0ACC0ZEU5</accession>
<dbReference type="EMBL" id="CM047736">
    <property type="protein sequence ID" value="KAJ0051600.1"/>
    <property type="molecule type" value="Genomic_DNA"/>
</dbReference>
<proteinExistence type="predicted"/>
<reference evidence="2" key="1">
    <citation type="journal article" date="2023" name="G3 (Bethesda)">
        <title>Genome assembly and association tests identify interacting loci associated with vigor, precocity, and sex in interspecific pistachio rootstocks.</title>
        <authorList>
            <person name="Palmer W."/>
            <person name="Jacygrad E."/>
            <person name="Sagayaradj S."/>
            <person name="Cavanaugh K."/>
            <person name="Han R."/>
            <person name="Bertier L."/>
            <person name="Beede B."/>
            <person name="Kafkas S."/>
            <person name="Golino D."/>
            <person name="Preece J."/>
            <person name="Michelmore R."/>
        </authorList>
    </citation>
    <scope>NUCLEOTIDE SEQUENCE [LARGE SCALE GENOMIC DNA]</scope>
</reference>
<organism evidence="1 2">
    <name type="scientific">Pistacia integerrima</name>
    <dbReference type="NCBI Taxonomy" id="434235"/>
    <lineage>
        <taxon>Eukaryota</taxon>
        <taxon>Viridiplantae</taxon>
        <taxon>Streptophyta</taxon>
        <taxon>Embryophyta</taxon>
        <taxon>Tracheophyta</taxon>
        <taxon>Spermatophyta</taxon>
        <taxon>Magnoliopsida</taxon>
        <taxon>eudicotyledons</taxon>
        <taxon>Gunneridae</taxon>
        <taxon>Pentapetalae</taxon>
        <taxon>rosids</taxon>
        <taxon>malvids</taxon>
        <taxon>Sapindales</taxon>
        <taxon>Anacardiaceae</taxon>
        <taxon>Pistacia</taxon>
    </lineage>
</organism>
<keyword evidence="2" id="KW-1185">Reference proteome</keyword>
<name>A0ACC0ZEU5_9ROSI</name>
<evidence type="ECO:0000313" key="2">
    <source>
        <dbReference type="Proteomes" id="UP001163603"/>
    </source>
</evidence>
<gene>
    <name evidence="1" type="ORF">Pint_01220</name>
</gene>
<comment type="caution">
    <text evidence="1">The sequence shown here is derived from an EMBL/GenBank/DDBJ whole genome shotgun (WGS) entry which is preliminary data.</text>
</comment>
<protein>
    <submittedName>
        <fullName evidence="1">Uncharacterized protein</fullName>
    </submittedName>
</protein>
<sequence length="631" mass="69292">MEGNTDCSNLSKMPRRRLRINCSSDSEQEEEPNQPQSTHFYQNNQQTNTTHPPVNLSPSTPNPNPNPNPNQNPNPNPYPLDPLPISDEDDEIHSFTEPPTTAPENSPIADMLLTLGLRLKRDWLDSCVQGLESSVSGFSNLDVSAKAKLCFQQFLFSDMNYCGAGVLPNDVDSLHLVDLKGPFVLQVDEIVNISCPLRGRFQDTASGIKRCLKLSMTDGAQRVFGMEYRPIKDLKVLAPAGLKVVICNVHIRHGLLMLVPEALEVLGGMVQELEVARQHLVEEVNKPPRGKRTRTGVVPSLATRATLAAWPSNGFNVSGQTNSSISENATSFQANEQAWQTNGSTSHNATSFRANEQDWQANSSAAQNATSFQANEQGAPVVSSGTAISQRSTTVPINGVAVANSSSGVVVDFEEMHIDDVPTSRVNTLSNSNYDVVFDVEDFNMVHDVNKVEEVEHPLILSGEREIPFTYLASLSAKWAAMKEKTPSVQGKIKCFLTGVKRFQYKGRERYELLVYVDDGSLISEILIDHNVVQNGIGYSPAEVTAALSSSDTKTVSDMKETFRSFQLLLVNFEGTMLVEMNETSPRPIVLEMTQGCPSSDARLLLRRLKPPPARAQTPPGPFMNPIEISP</sequence>
<dbReference type="Proteomes" id="UP001163603">
    <property type="component" value="Chromosome 1"/>
</dbReference>
<evidence type="ECO:0000313" key="1">
    <source>
        <dbReference type="EMBL" id="KAJ0051600.1"/>
    </source>
</evidence>